<dbReference type="EMBL" id="JACRTE010000001">
    <property type="protein sequence ID" value="MBC8595486.1"/>
    <property type="molecule type" value="Genomic_DNA"/>
</dbReference>
<dbReference type="Pfam" id="PF22725">
    <property type="entry name" value="GFO_IDH_MocA_C3"/>
    <property type="match status" value="1"/>
</dbReference>
<dbReference type="Pfam" id="PF01408">
    <property type="entry name" value="GFO_IDH_MocA"/>
    <property type="match status" value="1"/>
</dbReference>
<reference evidence="4" key="1">
    <citation type="submission" date="2020-08" db="EMBL/GenBank/DDBJ databases">
        <title>Genome public.</title>
        <authorList>
            <person name="Liu C."/>
            <person name="Sun Q."/>
        </authorList>
    </citation>
    <scope>NUCLEOTIDE SEQUENCE</scope>
    <source>
        <strain evidence="4">NSJ-50</strain>
    </source>
</reference>
<protein>
    <submittedName>
        <fullName evidence="4">Gfo/Idh/MocA family oxidoreductase</fullName>
    </submittedName>
</protein>
<feature type="domain" description="GFO/IDH/MocA-like oxidoreductase" evidence="3">
    <location>
        <begin position="133"/>
        <end position="267"/>
    </location>
</feature>
<sequence length="348" mass="38520">MVRVGIIGVGGIARNVHIPQLKECADAEITAICDIDENALKKVGDDLGIDEKYRFKDYKDLIACTEVDAVEVCTPNYLHVKMAADAARAGKSINVEKPLSVSLADTKELTDAIKDTNVVNMMCMSYRFRPAVRFAKWIMENNLIGDIISINVEYLKSSAFMEGRRLDWRFVKEYAGTGVLGDLGVHLIDLATFLAGDLKKVSAQTKIVVKERKKLDSEEYAPVETDDYCSFIGEMKSGAVANFMITRCAIGNVNTIKFDVYATKGVISFNLNNPEVLGVCIGEVDVKANGLHTVDVPKEFFVKQEQTFIDLINGKECKYAPHVEDGVKLQGVLDAICKSAEEEKWVEL</sequence>
<organism evidence="4 5">
    <name type="scientific">Qingrenia yutianensis</name>
    <dbReference type="NCBI Taxonomy" id="2763676"/>
    <lineage>
        <taxon>Bacteria</taxon>
        <taxon>Bacillati</taxon>
        <taxon>Bacillota</taxon>
        <taxon>Clostridia</taxon>
        <taxon>Eubacteriales</taxon>
        <taxon>Oscillospiraceae</taxon>
        <taxon>Qingrenia</taxon>
    </lineage>
</organism>
<dbReference type="SUPFAM" id="SSF55347">
    <property type="entry name" value="Glyceraldehyde-3-phosphate dehydrogenase-like, C-terminal domain"/>
    <property type="match status" value="1"/>
</dbReference>
<dbReference type="SUPFAM" id="SSF51735">
    <property type="entry name" value="NAD(P)-binding Rossmann-fold domains"/>
    <property type="match status" value="1"/>
</dbReference>
<dbReference type="PANTHER" id="PTHR43818:SF11">
    <property type="entry name" value="BCDNA.GH03377"/>
    <property type="match status" value="1"/>
</dbReference>
<dbReference type="InterPro" id="IPR000683">
    <property type="entry name" value="Gfo/Idh/MocA-like_OxRdtase_N"/>
</dbReference>
<evidence type="ECO:0000313" key="5">
    <source>
        <dbReference type="Proteomes" id="UP000647416"/>
    </source>
</evidence>
<evidence type="ECO:0000259" key="2">
    <source>
        <dbReference type="Pfam" id="PF01408"/>
    </source>
</evidence>
<dbReference type="AlphaFoldDB" id="A0A926IS01"/>
<evidence type="ECO:0000313" key="4">
    <source>
        <dbReference type="EMBL" id="MBC8595486.1"/>
    </source>
</evidence>
<dbReference type="GO" id="GO:0016491">
    <property type="term" value="F:oxidoreductase activity"/>
    <property type="evidence" value="ECO:0007669"/>
    <property type="project" value="UniProtKB-KW"/>
</dbReference>
<keyword evidence="5" id="KW-1185">Reference proteome</keyword>
<dbReference type="PANTHER" id="PTHR43818">
    <property type="entry name" value="BCDNA.GH03377"/>
    <property type="match status" value="1"/>
</dbReference>
<accession>A0A926IS01</accession>
<proteinExistence type="predicted"/>
<keyword evidence="1" id="KW-0560">Oxidoreductase</keyword>
<name>A0A926IS01_9FIRM</name>
<comment type="caution">
    <text evidence="4">The sequence shown here is derived from an EMBL/GenBank/DDBJ whole genome shotgun (WGS) entry which is preliminary data.</text>
</comment>
<dbReference type="InterPro" id="IPR050463">
    <property type="entry name" value="Gfo/Idh/MocA_oxidrdct_glycsds"/>
</dbReference>
<dbReference type="Gene3D" id="3.30.360.10">
    <property type="entry name" value="Dihydrodipicolinate Reductase, domain 2"/>
    <property type="match status" value="1"/>
</dbReference>
<dbReference type="GO" id="GO:0000166">
    <property type="term" value="F:nucleotide binding"/>
    <property type="evidence" value="ECO:0007669"/>
    <property type="project" value="InterPro"/>
</dbReference>
<evidence type="ECO:0000259" key="3">
    <source>
        <dbReference type="Pfam" id="PF22725"/>
    </source>
</evidence>
<dbReference type="Proteomes" id="UP000647416">
    <property type="component" value="Unassembled WGS sequence"/>
</dbReference>
<dbReference type="Gene3D" id="3.40.50.720">
    <property type="entry name" value="NAD(P)-binding Rossmann-like Domain"/>
    <property type="match status" value="1"/>
</dbReference>
<dbReference type="RefSeq" id="WP_262431170.1">
    <property type="nucleotide sequence ID" value="NZ_JACRTE010000001.1"/>
</dbReference>
<dbReference type="InterPro" id="IPR036291">
    <property type="entry name" value="NAD(P)-bd_dom_sf"/>
</dbReference>
<evidence type="ECO:0000256" key="1">
    <source>
        <dbReference type="ARBA" id="ARBA00023002"/>
    </source>
</evidence>
<dbReference type="InterPro" id="IPR055170">
    <property type="entry name" value="GFO_IDH_MocA-like_dom"/>
</dbReference>
<feature type="domain" description="Gfo/Idh/MocA-like oxidoreductase N-terminal" evidence="2">
    <location>
        <begin position="2"/>
        <end position="120"/>
    </location>
</feature>
<gene>
    <name evidence="4" type="ORF">H8706_01195</name>
</gene>